<keyword evidence="1" id="KW-0378">Hydrolase</keyword>
<feature type="binding site" evidence="1">
    <location>
        <begin position="201"/>
        <end position="208"/>
    </location>
    <ligand>
        <name>ATP</name>
        <dbReference type="ChEBI" id="CHEBI:30616"/>
    </ligand>
</feature>
<dbReference type="HAMAP" id="MF_04155">
    <property type="entry name" value="Helic_T4"/>
    <property type="match status" value="1"/>
</dbReference>
<dbReference type="InterPro" id="IPR007694">
    <property type="entry name" value="DNA_helicase_DnaB-like_C"/>
</dbReference>
<keyword evidence="1 3" id="KW-0347">Helicase</keyword>
<dbReference type="GO" id="GO:0016787">
    <property type="term" value="F:hydrolase activity"/>
    <property type="evidence" value="ECO:0007669"/>
    <property type="project" value="UniProtKB-KW"/>
</dbReference>
<sequence length="486" mass="54562">MNVNRTIYLTNLLVSEEYFRQVFPFLKSEYFPRGPIRIIFELIQKHYNEYKTIPTHNALVIALEKRTGIAQVEFDEAYAGIAELTGVPEDLAWLLSETEKYCQERAMHNALSEAIRIQENHAKPLDERDKRIADIGAIPDLMKNALAVAFNIAIGHDYFDDVESRFQSYRMKAKKIPFTTRILNTITKGGVERKTLNLILAGVNVGKSLGLCHLACEYLLQGYNVLYVSMEMGEEVCGKRIDANLLDVSLDDIDDGLISESDFMRRFGALKQKNCGKLVVKQFPTGAANVNHLNNLMADLQIKKGFKPDIVIVDYLGIMCSKRMTAYSENSYTLVKAIAEELRGFAVEHNVVVWSAAQTTRGGWDSSDISMSDIAESAGLAATADFILAAMETDELAEIGQQLMKQIKSRYGDKNKFSRFNLCVDKSKQRWSEPEGNFGGNLNDANDRMQATHKENVAKAKDMSTRNKMEQLAAMNDASDAVDWGI</sequence>
<dbReference type="InterPro" id="IPR046393">
    <property type="entry name" value="Helic_T4"/>
</dbReference>
<feature type="domain" description="SF4 helicase" evidence="2">
    <location>
        <begin position="169"/>
        <end position="438"/>
    </location>
</feature>
<dbReference type="GO" id="GO:0003678">
    <property type="term" value="F:DNA helicase activity"/>
    <property type="evidence" value="ECO:0007669"/>
    <property type="project" value="UniProtKB-UniRule"/>
</dbReference>
<dbReference type="GO" id="GO:0039686">
    <property type="term" value="P:bidirectional double-stranded viral DNA replication"/>
    <property type="evidence" value="ECO:0007669"/>
    <property type="project" value="InterPro"/>
</dbReference>
<dbReference type="PANTHER" id="PTHR30153">
    <property type="entry name" value="REPLICATIVE DNA HELICASE DNAB"/>
    <property type="match status" value="1"/>
</dbReference>
<keyword evidence="1" id="KW-0235">DNA replication</keyword>
<evidence type="ECO:0000256" key="1">
    <source>
        <dbReference type="HAMAP-Rule" id="MF_04155"/>
    </source>
</evidence>
<dbReference type="InterPro" id="IPR027417">
    <property type="entry name" value="P-loop_NTPase"/>
</dbReference>
<dbReference type="GO" id="GO:0003677">
    <property type="term" value="F:DNA binding"/>
    <property type="evidence" value="ECO:0007669"/>
    <property type="project" value="UniProtKB-KW"/>
</dbReference>
<accession>A0A2H4YF41</accession>
<keyword evidence="1" id="KW-0238">DNA-binding</keyword>
<keyword evidence="1" id="KW-0067">ATP-binding</keyword>
<comment type="similarity">
    <text evidence="1">Belongs to the helicase family. DnaB subfamily.</text>
</comment>
<dbReference type="Pfam" id="PF03796">
    <property type="entry name" value="DnaB_C"/>
    <property type="match status" value="1"/>
</dbReference>
<reference evidence="3 4" key="1">
    <citation type="submission" date="2017-10" db="EMBL/GenBank/DDBJ databases">
        <title>Antibacterial composition for extension of chilled fish shelf life and decreasing of risk of food-borne infections, bacteriophage strains for its preparation.</title>
        <authorList>
            <person name="Zulkarneev E.R."/>
            <person name="Aleshkin A.V."/>
            <person name="Rubalsky O.V."/>
            <person name="Kiseleva I.A."/>
            <person name="Rubalskii E.O."/>
            <person name="Lebedev S.N."/>
        </authorList>
    </citation>
    <scope>NUCLEOTIDE SEQUENCE [LARGE SCALE GENOMIC DNA]</scope>
</reference>
<proteinExistence type="inferred from homology"/>
<keyword evidence="1" id="KW-1194">Viral DNA replication</keyword>
<dbReference type="Proteomes" id="UP000240934">
    <property type="component" value="Segment"/>
</dbReference>
<evidence type="ECO:0000259" key="2">
    <source>
        <dbReference type="PROSITE" id="PS51199"/>
    </source>
</evidence>
<dbReference type="PANTHER" id="PTHR30153:SF2">
    <property type="entry name" value="REPLICATIVE DNA HELICASE"/>
    <property type="match status" value="1"/>
</dbReference>
<keyword evidence="1" id="KW-0547">Nucleotide-binding</keyword>
<evidence type="ECO:0000313" key="4">
    <source>
        <dbReference type="Proteomes" id="UP000240934"/>
    </source>
</evidence>
<dbReference type="Gene3D" id="3.40.50.300">
    <property type="entry name" value="P-loop containing nucleotide triphosphate hydrolases"/>
    <property type="match status" value="1"/>
</dbReference>
<dbReference type="EMBL" id="MG250483">
    <property type="protein sequence ID" value="AUE22556.1"/>
    <property type="molecule type" value="Genomic_DNA"/>
</dbReference>
<dbReference type="EC" id="3.6.4.-" evidence="1"/>
<name>A0A2H4YF41_9CAUD</name>
<comment type="function">
    <text evidence="1">ATP-dependent DNA helicase essential for viral DNA replication and recombination. The helicase moves 5' -&gt; 3' on the lagging strand template, unwinding the DNA duplex ahead of the leading strand polymerase at the replication fork and generating ssDNA for both leading and lagging strand synthesis. Interaction with the primase allows the primase to initiate lagging strand synthesis and fully activates the helicase. Loaded by the helicase assembly factor on replication forks that begin at discrete replication origin sequences, as well as on forks that are created during recombination.</text>
</comment>
<comment type="subunit">
    <text evidence="1">Homohexamer. The homohexamer is a trimer of asymmetric dimers. Interacts with the DNA primase; this interaction forms the active primosome complex, which is composed of 6 helicase and 1 primase subunits and expresses full helicase and primase activities. Interacts (via C-terminus) with the helicase assembly factor; this interaction brings about the rapid assembly of the helicase onto ssDNA. Part of the replicase complex that includes the DNA polymerase, the polymerase clamp, the clamp loader complex, the single-stranded DNA binding protein, the primase, the DnaB-like replicative helicase and the helicase assembly factor.</text>
</comment>
<gene>
    <name evidence="3" type="ORF">Ah1_00015</name>
</gene>
<organism evidence="3 4">
    <name type="scientific">Aeromonas phage Ah1</name>
    <dbReference type="NCBI Taxonomy" id="2053701"/>
    <lineage>
        <taxon>Viruses</taxon>
        <taxon>Duplodnaviria</taxon>
        <taxon>Heunggongvirae</taxon>
        <taxon>Uroviricota</taxon>
        <taxon>Caudoviricetes</taxon>
        <taxon>Pantevenvirales</taxon>
        <taxon>Straboviridae</taxon>
        <taxon>Cinqassovirus</taxon>
        <taxon>Cinqassovirus ah1</taxon>
    </lineage>
</organism>
<dbReference type="GO" id="GO:0006260">
    <property type="term" value="P:DNA replication"/>
    <property type="evidence" value="ECO:0007669"/>
    <property type="project" value="UniProtKB-KW"/>
</dbReference>
<protein>
    <recommendedName>
        <fullName evidence="1">DnaB-like replicative helicase</fullName>
        <ecNumber evidence="1">3.6.4.-</ecNumber>
    </recommendedName>
</protein>
<dbReference type="PROSITE" id="PS51199">
    <property type="entry name" value="SF4_HELICASE"/>
    <property type="match status" value="1"/>
</dbReference>
<dbReference type="SUPFAM" id="SSF52540">
    <property type="entry name" value="P-loop containing nucleoside triphosphate hydrolases"/>
    <property type="match status" value="1"/>
</dbReference>
<keyword evidence="4" id="KW-1185">Reference proteome</keyword>
<dbReference type="GO" id="GO:0005524">
    <property type="term" value="F:ATP binding"/>
    <property type="evidence" value="ECO:0007669"/>
    <property type="project" value="UniProtKB-UniRule"/>
</dbReference>
<evidence type="ECO:0000313" key="3">
    <source>
        <dbReference type="EMBL" id="AUE22556.1"/>
    </source>
</evidence>